<accession>A0A8H5JJF2</accession>
<evidence type="ECO:0000313" key="2">
    <source>
        <dbReference type="EMBL" id="KAF5555902.1"/>
    </source>
</evidence>
<keyword evidence="3" id="KW-1185">Reference proteome</keyword>
<keyword evidence="1" id="KW-0732">Signal</keyword>
<feature type="chain" id="PRO_5034286317" evidence="1">
    <location>
        <begin position="24"/>
        <end position="302"/>
    </location>
</feature>
<dbReference type="EMBL" id="JAAOAM010000031">
    <property type="protein sequence ID" value="KAF5555902.1"/>
    <property type="molecule type" value="Genomic_DNA"/>
</dbReference>
<sequence length="302" mass="33436">MQVPITFTSLIILFTFSFTGVSGKCFTSGINWSSKDLAVGHVEAACRGGIFTGVFKPGERKYLCVRAGENLKWEFAITNQNTRDSFDLQDEHCIGGLSNEVRGCDKGGDKQSTRGVRRIPWLATLKAPQEYKEARHAQCSIAIQLNQQPLIHYFNTYSQSPINSHSKSTNFPTNMHFTTMLTTVVATLASTAAAAPKTETFATASVYAFNRDQNTHKFVDVPFGKLTHINYQITDLELRGVQFLLPDGEKIDPNKVTCQMYKDSLGTQPGSAAFTKKTPAHISLFNPVQFGWVLCYVNVNSA</sequence>
<reference evidence="2 3" key="1">
    <citation type="submission" date="2020-05" db="EMBL/GenBank/DDBJ databases">
        <title>Identification and distribution of gene clusters putatively required for synthesis of sphingolipid metabolism inhibitors in phylogenetically diverse species of the filamentous fungus Fusarium.</title>
        <authorList>
            <person name="Kim H.-S."/>
            <person name="Busman M."/>
            <person name="Brown D.W."/>
            <person name="Divon H."/>
            <person name="Uhlig S."/>
            <person name="Proctor R.H."/>
        </authorList>
    </citation>
    <scope>NUCLEOTIDE SEQUENCE [LARGE SCALE GENOMIC DNA]</scope>
    <source>
        <strain evidence="2 3">NRRL 53147</strain>
    </source>
</reference>
<dbReference type="Proteomes" id="UP000522262">
    <property type="component" value="Unassembled WGS sequence"/>
</dbReference>
<evidence type="ECO:0000256" key="1">
    <source>
        <dbReference type="SAM" id="SignalP"/>
    </source>
</evidence>
<comment type="caution">
    <text evidence="2">The sequence shown here is derived from an EMBL/GenBank/DDBJ whole genome shotgun (WGS) entry which is preliminary data.</text>
</comment>
<gene>
    <name evidence="2" type="ORF">FMEXI_1369</name>
</gene>
<organism evidence="2 3">
    <name type="scientific">Fusarium mexicanum</name>
    <dbReference type="NCBI Taxonomy" id="751941"/>
    <lineage>
        <taxon>Eukaryota</taxon>
        <taxon>Fungi</taxon>
        <taxon>Dikarya</taxon>
        <taxon>Ascomycota</taxon>
        <taxon>Pezizomycotina</taxon>
        <taxon>Sordariomycetes</taxon>
        <taxon>Hypocreomycetidae</taxon>
        <taxon>Hypocreales</taxon>
        <taxon>Nectriaceae</taxon>
        <taxon>Fusarium</taxon>
        <taxon>Fusarium fujikuroi species complex</taxon>
    </lineage>
</organism>
<protein>
    <submittedName>
        <fullName evidence="2">Uncharacterized protein</fullName>
    </submittedName>
</protein>
<evidence type="ECO:0000313" key="3">
    <source>
        <dbReference type="Proteomes" id="UP000522262"/>
    </source>
</evidence>
<feature type="signal peptide" evidence="1">
    <location>
        <begin position="1"/>
        <end position="23"/>
    </location>
</feature>
<name>A0A8H5JJF2_9HYPO</name>
<dbReference type="AlphaFoldDB" id="A0A8H5JJF2"/>
<proteinExistence type="predicted"/>